<feature type="domain" description="J" evidence="2">
    <location>
        <begin position="216"/>
        <end position="278"/>
    </location>
</feature>
<feature type="transmembrane region" description="Helical" evidence="1">
    <location>
        <begin position="39"/>
        <end position="61"/>
    </location>
</feature>
<evidence type="ECO:0000313" key="4">
    <source>
        <dbReference type="Proteomes" id="UP000830055"/>
    </source>
</evidence>
<keyword evidence="1" id="KW-0812">Transmembrane</keyword>
<keyword evidence="4" id="KW-1185">Reference proteome</keyword>
<name>A0ABN6M1S8_9BACT</name>
<dbReference type="Gene3D" id="1.10.3680.10">
    <property type="entry name" value="TerB-like"/>
    <property type="match status" value="1"/>
</dbReference>
<dbReference type="InterPro" id="IPR001623">
    <property type="entry name" value="DnaJ_domain"/>
</dbReference>
<dbReference type="SUPFAM" id="SSF46565">
    <property type="entry name" value="Chaperone J-domain"/>
    <property type="match status" value="1"/>
</dbReference>
<evidence type="ECO:0000259" key="2">
    <source>
        <dbReference type="PROSITE" id="PS50076"/>
    </source>
</evidence>
<dbReference type="InterPro" id="IPR050817">
    <property type="entry name" value="DjlA_DnaK_co-chaperone"/>
</dbReference>
<evidence type="ECO:0000313" key="3">
    <source>
        <dbReference type="EMBL" id="BDD86839.1"/>
    </source>
</evidence>
<dbReference type="PRINTS" id="PR00625">
    <property type="entry name" value="JDOMAIN"/>
</dbReference>
<keyword evidence="1" id="KW-1133">Transmembrane helix</keyword>
<dbReference type="CDD" id="cd06257">
    <property type="entry name" value="DnaJ"/>
    <property type="match status" value="1"/>
</dbReference>
<dbReference type="InterPro" id="IPR007791">
    <property type="entry name" value="DjlA_N"/>
</dbReference>
<dbReference type="Pfam" id="PF05099">
    <property type="entry name" value="TerB"/>
    <property type="match status" value="1"/>
</dbReference>
<gene>
    <name evidence="3" type="ORF">DPPLL_12040</name>
</gene>
<dbReference type="PROSITE" id="PS50076">
    <property type="entry name" value="DNAJ_2"/>
    <property type="match status" value="1"/>
</dbReference>
<dbReference type="Gene3D" id="1.10.287.110">
    <property type="entry name" value="DnaJ domain"/>
    <property type="match status" value="1"/>
</dbReference>
<dbReference type="InterPro" id="IPR036869">
    <property type="entry name" value="J_dom_sf"/>
</dbReference>
<protein>
    <submittedName>
        <fullName evidence="3">Molecular chaperone DjlA</fullName>
    </submittedName>
</protein>
<dbReference type="RefSeq" id="WP_284153910.1">
    <property type="nucleotide sequence ID" value="NZ_AP025516.1"/>
</dbReference>
<dbReference type="SMART" id="SM00271">
    <property type="entry name" value="DnaJ"/>
    <property type="match status" value="1"/>
</dbReference>
<dbReference type="EMBL" id="AP025516">
    <property type="protein sequence ID" value="BDD86839.1"/>
    <property type="molecule type" value="Genomic_DNA"/>
</dbReference>
<dbReference type="PANTHER" id="PTHR24074">
    <property type="entry name" value="CO-CHAPERONE PROTEIN DJLA"/>
    <property type="match status" value="1"/>
</dbReference>
<feature type="transmembrane region" description="Helical" evidence="1">
    <location>
        <begin position="12"/>
        <end position="33"/>
    </location>
</feature>
<keyword evidence="1" id="KW-0472">Membrane</keyword>
<proteinExistence type="predicted"/>
<reference evidence="3 4" key="1">
    <citation type="submission" date="2022-01" db="EMBL/GenBank/DDBJ databases">
        <title>Desulfofustis limnae sp. nov., a novel mesophilic sulfate-reducing bacterium isolated from marsh soil.</title>
        <authorList>
            <person name="Watanabe M."/>
            <person name="Takahashi A."/>
            <person name="Kojima H."/>
            <person name="Fukui M."/>
        </authorList>
    </citation>
    <scope>NUCLEOTIDE SEQUENCE [LARGE SCALE GENOMIC DNA]</scope>
    <source>
        <strain evidence="3 4">PPLL</strain>
    </source>
</reference>
<evidence type="ECO:0000256" key="1">
    <source>
        <dbReference type="SAM" id="Phobius"/>
    </source>
</evidence>
<accession>A0ABN6M1S8</accession>
<dbReference type="Pfam" id="PF00226">
    <property type="entry name" value="DnaJ"/>
    <property type="match status" value="1"/>
</dbReference>
<dbReference type="CDD" id="cd07177">
    <property type="entry name" value="terB_like"/>
    <property type="match status" value="1"/>
</dbReference>
<dbReference type="InterPro" id="IPR029024">
    <property type="entry name" value="TerB-like"/>
</dbReference>
<organism evidence="3 4">
    <name type="scientific">Desulfofustis limnaeus</name>
    <dbReference type="NCBI Taxonomy" id="2740163"/>
    <lineage>
        <taxon>Bacteria</taxon>
        <taxon>Pseudomonadati</taxon>
        <taxon>Thermodesulfobacteriota</taxon>
        <taxon>Desulfobulbia</taxon>
        <taxon>Desulfobulbales</taxon>
        <taxon>Desulfocapsaceae</taxon>
        <taxon>Desulfofustis</taxon>
    </lineage>
</organism>
<dbReference type="Proteomes" id="UP000830055">
    <property type="component" value="Chromosome"/>
</dbReference>
<sequence length="278" mass="32303">MTRYRQPQPPGCGGCLLILTLVALVTGGAPALINLIGFLFFSGFFAVLLFVALFWGFSYWARNRIATYEASQTESHNRFVWLLVRILIKIAQLDGHVSRDEVQTIHRFFQYNLRYNQTQMAWVKNLIKEATGATESLESLLQEFRTTFAYEPRLILLELIYQIIFTKTPVPDNELQTARRIAAFLEIADYDLRTIEAKYTYRRRQQETASRENDTGFYAVLGLEPGADMEAIKKAYRQLSMKYHPDKVSHLGDEFRSVAEEKMKEINQAYDYFKKKFS</sequence>